<name>A0AA41WW37_9RALS</name>
<evidence type="ECO:0000256" key="1">
    <source>
        <dbReference type="ARBA" id="ARBA00007430"/>
    </source>
</evidence>
<dbReference type="AlphaFoldDB" id="A0AA41WW37"/>
<feature type="domain" description="Polysaccharide biosynthesis protein CapD-like" evidence="3">
    <location>
        <begin position="289"/>
        <end position="598"/>
    </location>
</feature>
<dbReference type="CDD" id="cd05237">
    <property type="entry name" value="UDP_invert_4-6DH_SDR_e"/>
    <property type="match status" value="1"/>
</dbReference>
<evidence type="ECO:0000313" key="4">
    <source>
        <dbReference type="EMBL" id="MCP1172625.1"/>
    </source>
</evidence>
<feature type="transmembrane region" description="Helical" evidence="2">
    <location>
        <begin position="92"/>
        <end position="111"/>
    </location>
</feature>
<evidence type="ECO:0000313" key="5">
    <source>
        <dbReference type="Proteomes" id="UP001162793"/>
    </source>
</evidence>
<dbReference type="RefSeq" id="WP_253536547.1">
    <property type="nucleotide sequence ID" value="NZ_JAMYWC010000003.1"/>
</dbReference>
<dbReference type="Gene3D" id="3.40.50.720">
    <property type="entry name" value="NAD(P)-binding Rossmann-like Domain"/>
    <property type="match status" value="2"/>
</dbReference>
<feature type="transmembrane region" description="Helical" evidence="2">
    <location>
        <begin position="20"/>
        <end position="42"/>
    </location>
</feature>
<comment type="caution">
    <text evidence="4">The sequence shown here is derived from an EMBL/GenBank/DDBJ whole genome shotgun (WGS) entry which is preliminary data.</text>
</comment>
<keyword evidence="5" id="KW-1185">Reference proteome</keyword>
<dbReference type="InterPro" id="IPR051203">
    <property type="entry name" value="Polysaccharide_Synthase-Rel"/>
</dbReference>
<dbReference type="EMBL" id="JAMYWC010000003">
    <property type="protein sequence ID" value="MCP1172625.1"/>
    <property type="molecule type" value="Genomic_DNA"/>
</dbReference>
<sequence length="651" mass="71198">MLFYKSATPLLALPRSVKRLLVVALDLILAVISVWFAYYLRVDQTGFPQLQQKYVYVLAPLLAFPIFVRFGLYRAIFRYTGMSALANTAKAVGLYGFLFFVAILTFKWAGVPRSIGLIQPILFLLFVSTSRAMARFWLAGQSTKGYPGVGRLLIYGAGEAGVQTALALAVVREFVLLGFIDDDSAKVGRTINGLDILGPDQVPEAVERMGITDILLAVPSLGRARRNAIIAKLRELPVHVRTLPGMVDLASGRVTVRDFQELDIEDLLGRAPVSPDEALLARNLFNKTVLVTGAGGSIGSELCRQILLEGPQKLVLVEHSEFALYTIHRELEGLRAEHHFSLEIVPLLASVANLDRLREICHAHRPATVYHAAAYKHVPLVECNPSEGVLNNVFGTLNMARAAMESAVEYFVLVSTDKAVRPTNVMGASKRMAELVLQALAASSAVDFSVYCGGALGAVENRTVFAMVRFGNVLGSSGSVVPLFRRQLQEGGPLTVTHPEVTRYFMTIPEAAQLVLQAGAMANGGEVFVLDMGQPVKIIDLARRMAKLSGLTIREGDHFVGDIDIKITGLRPGEKLYEELLIGDNPEGTAHERIMKAREHHISWAELAPLLVRMRVAAEVSDERAIKEILKELVHGYGTQPIVTTEDETTV</sequence>
<keyword evidence="2" id="KW-1133">Transmembrane helix</keyword>
<evidence type="ECO:0000256" key="2">
    <source>
        <dbReference type="SAM" id="Phobius"/>
    </source>
</evidence>
<dbReference type="Pfam" id="PF02719">
    <property type="entry name" value="Polysacc_synt_2"/>
    <property type="match status" value="1"/>
</dbReference>
<dbReference type="Proteomes" id="UP001162793">
    <property type="component" value="Unassembled WGS sequence"/>
</dbReference>
<reference evidence="5" key="1">
    <citation type="journal article" date="2023" name="Front. Microbiol.">
        <title>Ralstonia chuxiongensis sp. nov., Ralstonia mojiangensis sp. nov., and Ralstonia soli sp. nov., isolated from tobacco fields, are three novel species in the family Burkholderiaceae.</title>
        <authorList>
            <person name="Lu C.H."/>
            <person name="Zhang Y.Y."/>
            <person name="Jiang N."/>
            <person name="Chen W."/>
            <person name="Shao X."/>
            <person name="Zhao Z.M."/>
            <person name="Lu W.L."/>
            <person name="Hu X."/>
            <person name="Xi Y.X."/>
            <person name="Zou S.Y."/>
            <person name="Wei Q.J."/>
            <person name="Lin Z.L."/>
            <person name="Gong L."/>
            <person name="Gai X.T."/>
            <person name="Zhang L.Q."/>
            <person name="Li J.Y."/>
            <person name="Jin Y."/>
            <person name="Xia Z.Y."/>
        </authorList>
    </citation>
    <scope>NUCLEOTIDE SEQUENCE [LARGE SCALE GENOMIC DNA]</scope>
    <source>
        <strain evidence="5">21YRMH01-3</strain>
    </source>
</reference>
<dbReference type="InterPro" id="IPR036291">
    <property type="entry name" value="NAD(P)-bd_dom_sf"/>
</dbReference>
<protein>
    <submittedName>
        <fullName evidence="4">Polysaccharide biosynthesis protein</fullName>
    </submittedName>
</protein>
<feature type="transmembrane region" description="Helical" evidence="2">
    <location>
        <begin position="54"/>
        <end position="72"/>
    </location>
</feature>
<gene>
    <name evidence="4" type="ORF">NKG59_09655</name>
</gene>
<keyword evidence="2" id="KW-0472">Membrane</keyword>
<dbReference type="PANTHER" id="PTHR43318:SF1">
    <property type="entry name" value="POLYSACCHARIDE BIOSYNTHESIS PROTEIN EPSC-RELATED"/>
    <property type="match status" value="1"/>
</dbReference>
<comment type="similarity">
    <text evidence="1">Belongs to the polysaccharide synthase family.</text>
</comment>
<accession>A0AA41WW37</accession>
<organism evidence="4 5">
    <name type="scientific">Ralstonia chuxiongensis</name>
    <dbReference type="NCBI Taxonomy" id="2957504"/>
    <lineage>
        <taxon>Bacteria</taxon>
        <taxon>Pseudomonadati</taxon>
        <taxon>Pseudomonadota</taxon>
        <taxon>Betaproteobacteria</taxon>
        <taxon>Burkholderiales</taxon>
        <taxon>Burkholderiaceae</taxon>
        <taxon>Ralstonia</taxon>
    </lineage>
</organism>
<keyword evidence="2" id="KW-0812">Transmembrane</keyword>
<dbReference type="Pfam" id="PF13727">
    <property type="entry name" value="CoA_binding_3"/>
    <property type="match status" value="1"/>
</dbReference>
<dbReference type="SUPFAM" id="SSF51735">
    <property type="entry name" value="NAD(P)-binding Rossmann-fold domains"/>
    <property type="match status" value="2"/>
</dbReference>
<proteinExistence type="inferred from homology"/>
<dbReference type="PANTHER" id="PTHR43318">
    <property type="entry name" value="UDP-N-ACETYLGLUCOSAMINE 4,6-DEHYDRATASE"/>
    <property type="match status" value="1"/>
</dbReference>
<evidence type="ECO:0000259" key="3">
    <source>
        <dbReference type="Pfam" id="PF02719"/>
    </source>
</evidence>
<dbReference type="InterPro" id="IPR003869">
    <property type="entry name" value="Polysac_CapD-like"/>
</dbReference>